<evidence type="ECO:0000313" key="3">
    <source>
        <dbReference type="EMBL" id="MBO8471328.1"/>
    </source>
</evidence>
<evidence type="ECO:0000313" key="4">
    <source>
        <dbReference type="Proteomes" id="UP000823603"/>
    </source>
</evidence>
<feature type="chain" id="PRO_5039403333" evidence="2">
    <location>
        <begin position="23"/>
        <end position="108"/>
    </location>
</feature>
<organism evidence="3 4">
    <name type="scientific">Candidatus Cryptobacteroides faecavium</name>
    <dbReference type="NCBI Taxonomy" id="2840762"/>
    <lineage>
        <taxon>Bacteria</taxon>
        <taxon>Pseudomonadati</taxon>
        <taxon>Bacteroidota</taxon>
        <taxon>Bacteroidia</taxon>
        <taxon>Bacteroidales</taxon>
        <taxon>Candidatus Cryptobacteroides</taxon>
    </lineage>
</organism>
<dbReference type="Proteomes" id="UP000823603">
    <property type="component" value="Unassembled WGS sequence"/>
</dbReference>
<keyword evidence="2" id="KW-0732">Signal</keyword>
<reference evidence="3" key="2">
    <citation type="journal article" date="2021" name="PeerJ">
        <title>Extensive microbial diversity within the chicken gut microbiome revealed by metagenomics and culture.</title>
        <authorList>
            <person name="Gilroy R."/>
            <person name="Ravi A."/>
            <person name="Getino M."/>
            <person name="Pursley I."/>
            <person name="Horton D.L."/>
            <person name="Alikhan N.F."/>
            <person name="Baker D."/>
            <person name="Gharbi K."/>
            <person name="Hall N."/>
            <person name="Watson M."/>
            <person name="Adriaenssens E.M."/>
            <person name="Foster-Nyarko E."/>
            <person name="Jarju S."/>
            <person name="Secka A."/>
            <person name="Antonio M."/>
            <person name="Oren A."/>
            <person name="Chaudhuri R.R."/>
            <person name="La Ragione R."/>
            <person name="Hildebrand F."/>
            <person name="Pallen M.J."/>
        </authorList>
    </citation>
    <scope>NUCLEOTIDE SEQUENCE</scope>
    <source>
        <strain evidence="3">B2-22910</strain>
    </source>
</reference>
<feature type="region of interest" description="Disordered" evidence="1">
    <location>
        <begin position="29"/>
        <end position="66"/>
    </location>
</feature>
<feature type="compositionally biased region" description="Basic and acidic residues" evidence="1">
    <location>
        <begin position="31"/>
        <end position="45"/>
    </location>
</feature>
<accession>A0A9D9IGH8</accession>
<sequence length="108" mass="12143">MRKIHYLIMLCLPLCLSIQAKAEPEGMLPAEKAEMKAGKKPEKSRKSSQRNSSSNGVSHYTRAGKNKNSAHTFQTFVISDKQTRGDVLRCPDISSFIFNMCRSGPRIR</sequence>
<evidence type="ECO:0000256" key="1">
    <source>
        <dbReference type="SAM" id="MobiDB-lite"/>
    </source>
</evidence>
<dbReference type="AlphaFoldDB" id="A0A9D9IGH8"/>
<evidence type="ECO:0000256" key="2">
    <source>
        <dbReference type="SAM" id="SignalP"/>
    </source>
</evidence>
<proteinExistence type="predicted"/>
<gene>
    <name evidence="3" type="ORF">IAB82_05985</name>
</gene>
<feature type="signal peptide" evidence="2">
    <location>
        <begin position="1"/>
        <end position="22"/>
    </location>
</feature>
<protein>
    <submittedName>
        <fullName evidence="3">Uncharacterized protein</fullName>
    </submittedName>
</protein>
<name>A0A9D9IGH8_9BACT</name>
<comment type="caution">
    <text evidence="3">The sequence shown here is derived from an EMBL/GenBank/DDBJ whole genome shotgun (WGS) entry which is preliminary data.</text>
</comment>
<reference evidence="3" key="1">
    <citation type="submission" date="2020-10" db="EMBL/GenBank/DDBJ databases">
        <authorList>
            <person name="Gilroy R."/>
        </authorList>
    </citation>
    <scope>NUCLEOTIDE SEQUENCE</scope>
    <source>
        <strain evidence="3">B2-22910</strain>
    </source>
</reference>
<dbReference type="EMBL" id="JADIMB010000087">
    <property type="protein sequence ID" value="MBO8471328.1"/>
    <property type="molecule type" value="Genomic_DNA"/>
</dbReference>